<reference evidence="1 2" key="1">
    <citation type="submission" date="2024-09" db="EMBL/GenBank/DDBJ databases">
        <title>Chromosome-scale assembly of Riccia fluitans.</title>
        <authorList>
            <person name="Paukszto L."/>
            <person name="Sawicki J."/>
            <person name="Karawczyk K."/>
            <person name="Piernik-Szablinska J."/>
            <person name="Szczecinska M."/>
            <person name="Mazdziarz M."/>
        </authorList>
    </citation>
    <scope>NUCLEOTIDE SEQUENCE [LARGE SCALE GENOMIC DNA]</scope>
    <source>
        <strain evidence="1">Rf_01</strain>
        <tissue evidence="1">Aerial parts of the thallus</tissue>
    </source>
</reference>
<evidence type="ECO:0000313" key="1">
    <source>
        <dbReference type="EMBL" id="KAL2612278.1"/>
    </source>
</evidence>
<evidence type="ECO:0000313" key="2">
    <source>
        <dbReference type="Proteomes" id="UP001605036"/>
    </source>
</evidence>
<dbReference type="AlphaFoldDB" id="A0ABD1XTI6"/>
<accession>A0ABD1XTI6</accession>
<keyword evidence="2" id="KW-1185">Reference proteome</keyword>
<comment type="caution">
    <text evidence="1">The sequence shown here is derived from an EMBL/GenBank/DDBJ whole genome shotgun (WGS) entry which is preliminary data.</text>
</comment>
<gene>
    <name evidence="1" type="ORF">R1flu_023970</name>
</gene>
<sequence>MEVSGVQYPYGSQLATAGKIGKALPLWFIEAITWAWWKSSVLRRCGSRRIRNQSAADYAGFPNALSSPKCRAGTGLEGDEPDRAFDLQTYSAAAITMGWGGTS</sequence>
<name>A0ABD1XTI6_9MARC</name>
<proteinExistence type="predicted"/>
<organism evidence="1 2">
    <name type="scientific">Riccia fluitans</name>
    <dbReference type="NCBI Taxonomy" id="41844"/>
    <lineage>
        <taxon>Eukaryota</taxon>
        <taxon>Viridiplantae</taxon>
        <taxon>Streptophyta</taxon>
        <taxon>Embryophyta</taxon>
        <taxon>Marchantiophyta</taxon>
        <taxon>Marchantiopsida</taxon>
        <taxon>Marchantiidae</taxon>
        <taxon>Marchantiales</taxon>
        <taxon>Ricciaceae</taxon>
        <taxon>Riccia</taxon>
    </lineage>
</organism>
<protein>
    <submittedName>
        <fullName evidence="1">Uncharacterized protein</fullName>
    </submittedName>
</protein>
<dbReference type="EMBL" id="JBHFFA010000007">
    <property type="protein sequence ID" value="KAL2612278.1"/>
    <property type="molecule type" value="Genomic_DNA"/>
</dbReference>
<dbReference type="Proteomes" id="UP001605036">
    <property type="component" value="Unassembled WGS sequence"/>
</dbReference>